<name>A0ABT1RQT6_9FIRM</name>
<comment type="caution">
    <text evidence="6">The sequence shown here is derived from an EMBL/GenBank/DDBJ whole genome shotgun (WGS) entry which is preliminary data.</text>
</comment>
<evidence type="ECO:0000313" key="6">
    <source>
        <dbReference type="EMBL" id="MCQ4637540.1"/>
    </source>
</evidence>
<dbReference type="CDD" id="cd05466">
    <property type="entry name" value="PBP2_LTTR_substrate"/>
    <property type="match status" value="1"/>
</dbReference>
<dbReference type="InterPro" id="IPR000847">
    <property type="entry name" value="LysR_HTH_N"/>
</dbReference>
<dbReference type="PRINTS" id="PR00039">
    <property type="entry name" value="HTHLYSR"/>
</dbReference>
<comment type="similarity">
    <text evidence="1">Belongs to the LysR transcriptional regulatory family.</text>
</comment>
<evidence type="ECO:0000256" key="2">
    <source>
        <dbReference type="ARBA" id="ARBA00023015"/>
    </source>
</evidence>
<evidence type="ECO:0000259" key="5">
    <source>
        <dbReference type="PROSITE" id="PS50931"/>
    </source>
</evidence>
<dbReference type="Pfam" id="PF03466">
    <property type="entry name" value="LysR_substrate"/>
    <property type="match status" value="1"/>
</dbReference>
<evidence type="ECO:0000256" key="3">
    <source>
        <dbReference type="ARBA" id="ARBA00023125"/>
    </source>
</evidence>
<dbReference type="Pfam" id="PF00126">
    <property type="entry name" value="HTH_1"/>
    <property type="match status" value="1"/>
</dbReference>
<evidence type="ECO:0000313" key="7">
    <source>
        <dbReference type="Proteomes" id="UP001524502"/>
    </source>
</evidence>
<dbReference type="RefSeq" id="WP_256132727.1">
    <property type="nucleotide sequence ID" value="NZ_JANFXK010000014.1"/>
</dbReference>
<dbReference type="PANTHER" id="PTHR30126:SF5">
    <property type="entry name" value="HTH-TYPE TRANSCRIPTIONAL ACTIVATOR CMPR"/>
    <property type="match status" value="1"/>
</dbReference>
<dbReference type="SUPFAM" id="SSF46785">
    <property type="entry name" value="Winged helix' DNA-binding domain"/>
    <property type="match status" value="1"/>
</dbReference>
<dbReference type="Gene3D" id="3.40.190.290">
    <property type="match status" value="1"/>
</dbReference>
<keyword evidence="4" id="KW-0804">Transcription</keyword>
<protein>
    <submittedName>
        <fullName evidence="6">LysR family transcriptional regulator</fullName>
    </submittedName>
</protein>
<reference evidence="6 7" key="1">
    <citation type="submission" date="2022-06" db="EMBL/GenBank/DDBJ databases">
        <title>Isolation of gut microbiota from human fecal samples.</title>
        <authorList>
            <person name="Pamer E.G."/>
            <person name="Barat B."/>
            <person name="Waligurski E."/>
            <person name="Medina S."/>
            <person name="Paddock L."/>
            <person name="Mostad J."/>
        </authorList>
    </citation>
    <scope>NUCLEOTIDE SEQUENCE [LARGE SCALE GENOMIC DNA]</scope>
    <source>
        <strain evidence="6 7">SL.3.17</strain>
    </source>
</reference>
<dbReference type="InterPro" id="IPR005119">
    <property type="entry name" value="LysR_subst-bd"/>
</dbReference>
<sequence length="296" mass="33507">MELKYLQTFKTIIEEGSFSRAAEKLSYTQSTITFQVQQLEQELSAPLFEKIGRRMVLTKAGEKLIPYVDEVLSSVDKMKNFTEDLSQLQGDLHVAAAETMMCYKIPAVLKKFHEQAPQARLFLRSMNCYDIRDALLKGSIDLGVFYQDIGGLGSSLTTYPIGQYPLALVASPKIRKQFPDFITPGQQLPLPFIINEPACVFRQIFEAYLKEKDITLDHTIELWSIPTIKNLVKNDMGVSYLPSFSVKKELEDGELCTIDSELDGKIITAVCGRHKNKWISPLMQLFIDLVCQYGSV</sequence>
<dbReference type="EMBL" id="JANFXK010000014">
    <property type="protein sequence ID" value="MCQ4637540.1"/>
    <property type="molecule type" value="Genomic_DNA"/>
</dbReference>
<feature type="domain" description="HTH lysR-type" evidence="5">
    <location>
        <begin position="1"/>
        <end position="58"/>
    </location>
</feature>
<organism evidence="6 7">
    <name type="scientific">Anaerovorax odorimutans</name>
    <dbReference type="NCBI Taxonomy" id="109327"/>
    <lineage>
        <taxon>Bacteria</taxon>
        <taxon>Bacillati</taxon>
        <taxon>Bacillota</taxon>
        <taxon>Clostridia</taxon>
        <taxon>Peptostreptococcales</taxon>
        <taxon>Anaerovoracaceae</taxon>
        <taxon>Anaerovorax</taxon>
    </lineage>
</organism>
<keyword evidence="2" id="KW-0805">Transcription regulation</keyword>
<gene>
    <name evidence="6" type="ORF">NE619_12455</name>
</gene>
<dbReference type="SUPFAM" id="SSF53850">
    <property type="entry name" value="Periplasmic binding protein-like II"/>
    <property type="match status" value="1"/>
</dbReference>
<evidence type="ECO:0000256" key="1">
    <source>
        <dbReference type="ARBA" id="ARBA00009437"/>
    </source>
</evidence>
<keyword evidence="3" id="KW-0238">DNA-binding</keyword>
<proteinExistence type="inferred from homology"/>
<accession>A0ABT1RQT6</accession>
<dbReference type="Proteomes" id="UP001524502">
    <property type="component" value="Unassembled WGS sequence"/>
</dbReference>
<evidence type="ECO:0000256" key="4">
    <source>
        <dbReference type="ARBA" id="ARBA00023163"/>
    </source>
</evidence>
<dbReference type="InterPro" id="IPR036388">
    <property type="entry name" value="WH-like_DNA-bd_sf"/>
</dbReference>
<dbReference type="PROSITE" id="PS50931">
    <property type="entry name" value="HTH_LYSR"/>
    <property type="match status" value="1"/>
</dbReference>
<keyword evidence="7" id="KW-1185">Reference proteome</keyword>
<dbReference type="Gene3D" id="1.10.10.10">
    <property type="entry name" value="Winged helix-like DNA-binding domain superfamily/Winged helix DNA-binding domain"/>
    <property type="match status" value="1"/>
</dbReference>
<dbReference type="InterPro" id="IPR036390">
    <property type="entry name" value="WH_DNA-bd_sf"/>
</dbReference>
<dbReference type="PANTHER" id="PTHR30126">
    <property type="entry name" value="HTH-TYPE TRANSCRIPTIONAL REGULATOR"/>
    <property type="match status" value="1"/>
</dbReference>